<dbReference type="AlphaFoldDB" id="A0A915VK97"/>
<name>A0A915VK97_9BACT</name>
<keyword evidence="2" id="KW-1185">Reference proteome</keyword>
<dbReference type="Proteomes" id="UP001060919">
    <property type="component" value="Chromosome"/>
</dbReference>
<gene>
    <name evidence="1" type="ORF">AsAng_0002950</name>
</gene>
<evidence type="ECO:0000313" key="1">
    <source>
        <dbReference type="EMBL" id="BDS09591.1"/>
    </source>
</evidence>
<protein>
    <submittedName>
        <fullName evidence="1">Uncharacterized protein</fullName>
    </submittedName>
</protein>
<organism evidence="1 2">
    <name type="scientific">Aureispira anguillae</name>
    <dbReference type="NCBI Taxonomy" id="2864201"/>
    <lineage>
        <taxon>Bacteria</taxon>
        <taxon>Pseudomonadati</taxon>
        <taxon>Bacteroidota</taxon>
        <taxon>Saprospiria</taxon>
        <taxon>Saprospirales</taxon>
        <taxon>Saprospiraceae</taxon>
        <taxon>Aureispira</taxon>
    </lineage>
</organism>
<evidence type="ECO:0000313" key="2">
    <source>
        <dbReference type="Proteomes" id="UP001060919"/>
    </source>
</evidence>
<reference evidence="1" key="1">
    <citation type="submission" date="2022-09" db="EMBL/GenBank/DDBJ databases">
        <title>Aureispira anguillicida sp. nov., isolated from Leptocephalus of Japanese eel Anguilla japonica.</title>
        <authorList>
            <person name="Yuasa K."/>
            <person name="Mekata T."/>
            <person name="Ikunari K."/>
        </authorList>
    </citation>
    <scope>NUCLEOTIDE SEQUENCE</scope>
    <source>
        <strain evidence="1">EL160426</strain>
    </source>
</reference>
<dbReference type="EMBL" id="AP026867">
    <property type="protein sequence ID" value="BDS09591.1"/>
    <property type="molecule type" value="Genomic_DNA"/>
</dbReference>
<dbReference type="RefSeq" id="WP_264790966.1">
    <property type="nucleotide sequence ID" value="NZ_AP026867.1"/>
</dbReference>
<sequence length="71" mass="7945">MKVTLLNGLYKAQKGHISIPALMNQIKTGVYAQAVFEVRKTLALNGKRSIKKQNYNCLALLHLDVSHKPIN</sequence>
<accession>A0A915VK97</accession>
<proteinExistence type="predicted"/>
<dbReference type="KEGG" id="aup:AsAng_0002950"/>